<evidence type="ECO:0000313" key="2">
    <source>
        <dbReference type="Proteomes" id="UP000272474"/>
    </source>
</evidence>
<reference evidence="1 2" key="1">
    <citation type="journal article" date="2014" name="Int. J. Syst. Evol. Microbiol.">
        <title>Streptomyces hoynatensis sp. nov., isolated from deep marine sediment.</title>
        <authorList>
            <person name="Veyisoglu A."/>
            <person name="Sahin N."/>
        </authorList>
    </citation>
    <scope>NUCLEOTIDE SEQUENCE [LARGE SCALE GENOMIC DNA]</scope>
    <source>
        <strain evidence="1 2">KCTC 29097</strain>
    </source>
</reference>
<dbReference type="Proteomes" id="UP000272474">
    <property type="component" value="Unassembled WGS sequence"/>
</dbReference>
<accession>A0A3A9YPF8</accession>
<protein>
    <submittedName>
        <fullName evidence="1">Uncharacterized protein</fullName>
    </submittedName>
</protein>
<gene>
    <name evidence="1" type="ORF">D7294_25885</name>
</gene>
<dbReference type="RefSeq" id="WP_120683914.1">
    <property type="nucleotide sequence ID" value="NZ_RBAL01000020.1"/>
</dbReference>
<organism evidence="1 2">
    <name type="scientific">Streptomyces hoynatensis</name>
    <dbReference type="NCBI Taxonomy" id="1141874"/>
    <lineage>
        <taxon>Bacteria</taxon>
        <taxon>Bacillati</taxon>
        <taxon>Actinomycetota</taxon>
        <taxon>Actinomycetes</taxon>
        <taxon>Kitasatosporales</taxon>
        <taxon>Streptomycetaceae</taxon>
        <taxon>Streptomyces</taxon>
    </lineage>
</organism>
<dbReference type="EMBL" id="RBAL01000020">
    <property type="protein sequence ID" value="RKN38021.1"/>
    <property type="molecule type" value="Genomic_DNA"/>
</dbReference>
<evidence type="ECO:0000313" key="1">
    <source>
        <dbReference type="EMBL" id="RKN38021.1"/>
    </source>
</evidence>
<keyword evidence="2" id="KW-1185">Reference proteome</keyword>
<name>A0A3A9YPF8_9ACTN</name>
<sequence>MDYVYGSSAPGTGWCYLHPGPADSWAGRRAHTFTLRFLPDEAPAADLGFAPWLTDTHAPLPGTADLALNGTLVETLAFAGGATKGSLAGYPTAPGSPLKPSFHELPLPAAAFIASENVLTPAETRGSRHAHDAIGVFAPAG</sequence>
<dbReference type="OrthoDB" id="4408269at2"/>
<comment type="caution">
    <text evidence="1">The sequence shown here is derived from an EMBL/GenBank/DDBJ whole genome shotgun (WGS) entry which is preliminary data.</text>
</comment>
<proteinExistence type="predicted"/>
<dbReference type="AlphaFoldDB" id="A0A3A9YPF8"/>